<accession>A0AA41VUT7</accession>
<evidence type="ECO:0000256" key="1">
    <source>
        <dbReference type="SAM" id="SignalP"/>
    </source>
</evidence>
<feature type="signal peptide" evidence="1">
    <location>
        <begin position="1"/>
        <end position="28"/>
    </location>
</feature>
<comment type="caution">
    <text evidence="2">The sequence shown here is derived from an EMBL/GenBank/DDBJ whole genome shotgun (WGS) entry which is preliminary data.</text>
</comment>
<dbReference type="AlphaFoldDB" id="A0AA41VUT7"/>
<protein>
    <submittedName>
        <fullName evidence="2">Uncharacterized protein</fullName>
    </submittedName>
</protein>
<keyword evidence="1" id="KW-0732">Signal</keyword>
<sequence>MAKIQSLIIVCLFVCILFASNTIMCAEGSRIVGVSTSCSSTIGAHCIIDGKIGRCWKCFKGPELKCLPKGFGCIAPPQ</sequence>
<name>A0AA41VUT7_PAPNU</name>
<organism evidence="2 3">
    <name type="scientific">Papaver nudicaule</name>
    <name type="common">Iceland poppy</name>
    <dbReference type="NCBI Taxonomy" id="74823"/>
    <lineage>
        <taxon>Eukaryota</taxon>
        <taxon>Viridiplantae</taxon>
        <taxon>Streptophyta</taxon>
        <taxon>Embryophyta</taxon>
        <taxon>Tracheophyta</taxon>
        <taxon>Spermatophyta</taxon>
        <taxon>Magnoliopsida</taxon>
        <taxon>Ranunculales</taxon>
        <taxon>Papaveraceae</taxon>
        <taxon>Papaveroideae</taxon>
        <taxon>Papaver</taxon>
    </lineage>
</organism>
<proteinExistence type="predicted"/>
<feature type="chain" id="PRO_5041433625" evidence="1">
    <location>
        <begin position="29"/>
        <end position="78"/>
    </location>
</feature>
<gene>
    <name evidence="2" type="ORF">MKW94_013677</name>
</gene>
<dbReference type="EMBL" id="JAJJMA010295552">
    <property type="protein sequence ID" value="MCL7047665.1"/>
    <property type="molecule type" value="Genomic_DNA"/>
</dbReference>
<keyword evidence="3" id="KW-1185">Reference proteome</keyword>
<reference evidence="2" key="1">
    <citation type="submission" date="2022-03" db="EMBL/GenBank/DDBJ databases">
        <title>A functionally conserved STORR gene fusion in Papaver species that diverged 16.8 million years ago.</title>
        <authorList>
            <person name="Catania T."/>
        </authorList>
    </citation>
    <scope>NUCLEOTIDE SEQUENCE</scope>
    <source>
        <strain evidence="2">S-191538</strain>
    </source>
</reference>
<dbReference type="Proteomes" id="UP001177140">
    <property type="component" value="Unassembled WGS sequence"/>
</dbReference>
<evidence type="ECO:0000313" key="2">
    <source>
        <dbReference type="EMBL" id="MCL7047665.1"/>
    </source>
</evidence>
<evidence type="ECO:0000313" key="3">
    <source>
        <dbReference type="Proteomes" id="UP001177140"/>
    </source>
</evidence>